<keyword evidence="3" id="KW-0677">Repeat</keyword>
<dbReference type="AlphaFoldDB" id="A0A8B8K9Q2"/>
<dbReference type="Gene3D" id="3.30.40.10">
    <property type="entry name" value="Zinc/RING finger domain, C3HC4 (zinc finger)"/>
    <property type="match status" value="2"/>
</dbReference>
<dbReference type="PANTHER" id="PTHR46235:SF3">
    <property type="entry name" value="PHD FINGER-CONTAINING PROTEIN DDB_G0268158"/>
    <property type="match status" value="1"/>
</dbReference>
<dbReference type="OrthoDB" id="21264at2759"/>
<dbReference type="InterPro" id="IPR058939">
    <property type="entry name" value="Mtase_EDM2"/>
</dbReference>
<dbReference type="InterPro" id="IPR013083">
    <property type="entry name" value="Znf_RING/FYVE/PHD"/>
</dbReference>
<feature type="compositionally biased region" description="Basic and acidic residues" evidence="7">
    <location>
        <begin position="513"/>
        <end position="532"/>
    </location>
</feature>
<feature type="domain" description="Zinc finger PHD-type" evidence="8">
    <location>
        <begin position="288"/>
        <end position="354"/>
    </location>
</feature>
<reference evidence="9" key="1">
    <citation type="journal article" date="2019" name="Toxins">
        <title>Detection of Abrin-Like and Prepropulchellin-Like Toxin Genes and Transcripts Using Whole Genome Sequencing and Full-Length Transcript Sequencing of Abrus precatorius.</title>
        <authorList>
            <person name="Hovde B.T."/>
            <person name="Daligault H.E."/>
            <person name="Hanschen E.R."/>
            <person name="Kunde Y.A."/>
            <person name="Johnson M.B."/>
            <person name="Starkenburg S.R."/>
            <person name="Johnson S.L."/>
        </authorList>
    </citation>
    <scope>NUCLEOTIDE SEQUENCE [LARGE SCALE GENOMIC DNA]</scope>
</reference>
<feature type="region of interest" description="Disordered" evidence="7">
    <location>
        <begin position="978"/>
        <end position="999"/>
    </location>
</feature>
<dbReference type="KEGG" id="aprc:113853960"/>
<accession>A0A8B8K9Q2</accession>
<evidence type="ECO:0000256" key="6">
    <source>
        <dbReference type="ARBA" id="ARBA00023242"/>
    </source>
</evidence>
<evidence type="ECO:0000259" key="8">
    <source>
        <dbReference type="SMART" id="SM00249"/>
    </source>
</evidence>
<dbReference type="PANTHER" id="PTHR46235">
    <property type="entry name" value="PHD FINGER-CONTAINING PROTEIN DDB_G0268158"/>
    <property type="match status" value="1"/>
</dbReference>
<feature type="domain" description="Zinc finger PHD-type" evidence="8">
    <location>
        <begin position="228"/>
        <end position="283"/>
    </location>
</feature>
<evidence type="ECO:0000313" key="9">
    <source>
        <dbReference type="Proteomes" id="UP000694853"/>
    </source>
</evidence>
<evidence type="ECO:0000256" key="5">
    <source>
        <dbReference type="ARBA" id="ARBA00022833"/>
    </source>
</evidence>
<keyword evidence="5" id="KW-0862">Zinc</keyword>
<organism evidence="9 11">
    <name type="scientific">Abrus precatorius</name>
    <name type="common">Indian licorice</name>
    <name type="synonym">Glycine abrus</name>
    <dbReference type="NCBI Taxonomy" id="3816"/>
    <lineage>
        <taxon>Eukaryota</taxon>
        <taxon>Viridiplantae</taxon>
        <taxon>Streptophyta</taxon>
        <taxon>Embryophyta</taxon>
        <taxon>Tracheophyta</taxon>
        <taxon>Spermatophyta</taxon>
        <taxon>Magnoliopsida</taxon>
        <taxon>eudicotyledons</taxon>
        <taxon>Gunneridae</taxon>
        <taxon>Pentapetalae</taxon>
        <taxon>rosids</taxon>
        <taxon>fabids</taxon>
        <taxon>Fabales</taxon>
        <taxon>Fabaceae</taxon>
        <taxon>Papilionoideae</taxon>
        <taxon>50 kb inversion clade</taxon>
        <taxon>NPAAA clade</taxon>
        <taxon>indigoferoid/millettioid clade</taxon>
        <taxon>Abreae</taxon>
        <taxon>Abrus</taxon>
    </lineage>
</organism>
<evidence type="ECO:0000256" key="1">
    <source>
        <dbReference type="ARBA" id="ARBA00004123"/>
    </source>
</evidence>
<dbReference type="SMART" id="SM00249">
    <property type="entry name" value="PHD"/>
    <property type="match status" value="3"/>
</dbReference>
<evidence type="ECO:0000256" key="4">
    <source>
        <dbReference type="ARBA" id="ARBA00022771"/>
    </source>
</evidence>
<dbReference type="CDD" id="cd15565">
    <property type="entry name" value="PHD2_NSD"/>
    <property type="match status" value="1"/>
</dbReference>
<dbReference type="Pfam" id="PF22908">
    <property type="entry name" value="PHD_NSD"/>
    <property type="match status" value="1"/>
</dbReference>
<dbReference type="GO" id="GO:0008270">
    <property type="term" value="F:zinc ion binding"/>
    <property type="evidence" value="ECO:0007669"/>
    <property type="project" value="UniProtKB-KW"/>
</dbReference>
<dbReference type="RefSeq" id="XP_027340502.1">
    <property type="nucleotide sequence ID" value="XM_027484701.1"/>
</dbReference>
<dbReference type="Pfam" id="PF26055">
    <property type="entry name" value="Mtase_EDM2"/>
    <property type="match status" value="2"/>
</dbReference>
<dbReference type="Pfam" id="PF12047">
    <property type="entry name" value="DNMT1-RFD"/>
    <property type="match status" value="1"/>
</dbReference>
<dbReference type="InterPro" id="IPR022702">
    <property type="entry name" value="Cytosine_MeTrfase1_RFD"/>
</dbReference>
<dbReference type="InterPro" id="IPR001965">
    <property type="entry name" value="Znf_PHD"/>
</dbReference>
<dbReference type="InterPro" id="IPR055197">
    <property type="entry name" value="PHDvar_NSD"/>
</dbReference>
<dbReference type="GO" id="GO:0005634">
    <property type="term" value="C:nucleus"/>
    <property type="evidence" value="ECO:0007669"/>
    <property type="project" value="UniProtKB-SubCell"/>
</dbReference>
<evidence type="ECO:0000256" key="3">
    <source>
        <dbReference type="ARBA" id="ARBA00022737"/>
    </source>
</evidence>
<evidence type="ECO:0000313" key="11">
    <source>
        <dbReference type="RefSeq" id="XP_027340502.1"/>
    </source>
</evidence>
<dbReference type="GO" id="GO:0006338">
    <property type="term" value="P:chromatin remodeling"/>
    <property type="evidence" value="ECO:0007669"/>
    <property type="project" value="UniProtKB-ARBA"/>
</dbReference>
<dbReference type="CDD" id="cd15566">
    <property type="entry name" value="PHD3_NSD"/>
    <property type="match status" value="1"/>
</dbReference>
<sequence>MASSDDEGEAQLLSVSNYHFEDDKDAPVSFSVLPIQWSESEYPVGKKEQVFLHGSADNGLQKIFMQVVAWRFDLSYVRPEISVLSKDGKWIKLEKPRKSYEDTIRTILITIHFLNYVKKNPDATAKSAWDNLSKNKEFSSYEIMPSQKDLLNHMALMGEAAKRDAVLAKSKLLLMVLDDKDKLKINKLSDEEVKDLARPGFIIDDMDNDMIDETVEDLDEEDDLFDSVCTICDNGGNLLCCDGKCMRSFHASKEDGEDSSCASLGFKKKEVDEIQNFYCKNCEFNQHQCFACGTLGCSDKFSKAEVFKCASATCGLFYHPHCVAKLLHRVVEDAPKDLERNIAGGEPFTCPTHYCYVCKEMEDKKEHELQFAVCRRCPKSYHRKCLPRKISFEDIEDEGIITRAWEKLLPNNRILIYCLKHEIDDELGTPMRDHLKFPNAKATVREIKTEEKAKPAIEKRVISNKNIVDSENLFGKKTTVKVSKLSGKMSSGKVGDKKSANISGLNIPRRKTKEASRRSLNENKRSISKDTEISDGEENQASLGEQLFAFWQKGSEKINSGNTLSVKPTKKLSSASTPLDADSERRLLALFKEATSSITLEKVIKDHKFASTHTHSLKSIVEKTITVGKLEGSVEAVRTALRMLDDGHNIRDAEAVCGPDVLNQIYKWKDKLKVYLAPVLYGNRYTSYGRHFTQFEKLEGIVDKLHWYVQNGDTIVDFCCGANDFSILMKKKLEQTGKRCSYKNYDLLPTKNDFNFEMRDWMTVQQKELPTGSQLVRISHFMIEAGMYIHMVNSHISFHYFLVCFWKQIMGLNPPFGVKAILANKFIDKALEFRPKLLILIVPPETERLDEKRSAYDLVWEDEKFLSGKSFYLPGSVDSNDRQMEQWNVRPPPLYLWSRPDWTDKHKAIAREHGHLISCHGVSKMDSFDKEKSPVRHTKDDNYDDDMLSHDILKSTDDENQAPMNERQMGCLTHRNVDRESQERWESRASKADKTSWKRKGVVENDGRGLGVTSPPKRQSVNQMLEGVPYHSQSNPIEGRSSVEGFKLKFDMTPPYTEIGDKDYRHLEPTSSHMEFGAAYSGSQNWPGVASPHFSSGVTDIEEHHSNLQGNSTNNLGYRLHVREDEKYMRESEIRQHIRHYGLQNPDSMRSNYLSGHDPTYRHNGSSYAVGGSSYQSSYLMDTPAMQRYAPRLDELNHVRMDPLGSEPPIPGTNDTFERSVPQPGYGSWMPGFAAGFHNVYSRQSSADRFNQ</sequence>
<gene>
    <name evidence="10 11" type="primary">LOC113853960</name>
</gene>
<feature type="domain" description="Zinc finger PHD-type" evidence="8">
    <location>
        <begin position="355"/>
        <end position="422"/>
    </location>
</feature>
<name>A0A8B8K9Q2_ABRPR</name>
<proteinExistence type="predicted"/>
<reference evidence="10 11" key="2">
    <citation type="submission" date="2025-04" db="UniProtKB">
        <authorList>
            <consortium name="RefSeq"/>
        </authorList>
    </citation>
    <scope>IDENTIFICATION</scope>
    <source>
        <tissue evidence="10 11">Young leaves</tissue>
    </source>
</reference>
<dbReference type="RefSeq" id="XP_027340501.1">
    <property type="nucleotide sequence ID" value="XM_027484700.1"/>
</dbReference>
<evidence type="ECO:0000256" key="7">
    <source>
        <dbReference type="SAM" id="MobiDB-lite"/>
    </source>
</evidence>
<dbReference type="Proteomes" id="UP000694853">
    <property type="component" value="Unplaced"/>
</dbReference>
<feature type="region of interest" description="Disordered" evidence="7">
    <location>
        <begin position="927"/>
        <end position="947"/>
    </location>
</feature>
<dbReference type="Pfam" id="PF23004">
    <property type="entry name" value="PHDvar_NSD"/>
    <property type="match status" value="1"/>
</dbReference>
<evidence type="ECO:0000256" key="2">
    <source>
        <dbReference type="ARBA" id="ARBA00022723"/>
    </source>
</evidence>
<keyword evidence="2" id="KW-0479">Metal-binding</keyword>
<evidence type="ECO:0000313" key="10">
    <source>
        <dbReference type="RefSeq" id="XP_027340501.1"/>
    </source>
</evidence>
<keyword evidence="6" id="KW-0539">Nucleus</keyword>
<comment type="subcellular location">
    <subcellularLocation>
        <location evidence="1">Nucleus</location>
    </subcellularLocation>
</comment>
<dbReference type="InterPro" id="IPR055198">
    <property type="entry name" value="NSD_PHD"/>
</dbReference>
<feature type="region of interest" description="Disordered" evidence="7">
    <location>
        <begin position="487"/>
        <end position="538"/>
    </location>
</feature>
<keyword evidence="4" id="KW-0863">Zinc-finger</keyword>
<keyword evidence="9" id="KW-1185">Reference proteome</keyword>
<dbReference type="GeneID" id="113853960"/>
<protein>
    <submittedName>
        <fullName evidence="10 11">Protein ENHANCED DOWNY MILDEW 2 isoform X1</fullName>
    </submittedName>
</protein>